<reference evidence="1 2" key="1">
    <citation type="journal article" date="2015" name="Antonie Van Leeuwenhoek">
        <title>Oceanobacillus bengalensis sp. nov., a bacterium isolated from seawater of the Bay of Bengal.</title>
        <authorList>
            <person name="Yongchang O."/>
            <person name="Xiang W."/>
            <person name="Wang G."/>
        </authorList>
    </citation>
    <scope>NUCLEOTIDE SEQUENCE [LARGE SCALE GENOMIC DNA]</scope>
    <source>
        <strain evidence="1 2">MCCC 1K00260</strain>
    </source>
</reference>
<sequence>MRVKVKLGDIIEDMAFQSVEHTSFLNVKTGEVVFVSHDNIRKADDGDFDDLEGLDDEEKVAIDVVENWENYTELPTSFDINEYQMIEDFCYRVKDGKKRNILFRAIKGKGAFRRFKDNAFDLGLIEDWYTYRDECYKQIAIDFCEGLGLDYVE</sequence>
<protein>
    <submittedName>
        <fullName evidence="1">Uncharacterized protein</fullName>
    </submittedName>
</protein>
<dbReference type="Pfam" id="PF03682">
    <property type="entry name" value="UPF0158"/>
    <property type="match status" value="1"/>
</dbReference>
<dbReference type="EMBL" id="RBZO01000007">
    <property type="protein sequence ID" value="RKQ16795.1"/>
    <property type="molecule type" value="Genomic_DNA"/>
</dbReference>
<dbReference type="RefSeq" id="WP_121129639.1">
    <property type="nucleotide sequence ID" value="NZ_JBHUFK010000033.1"/>
</dbReference>
<dbReference type="InterPro" id="IPR005361">
    <property type="entry name" value="UPF0158"/>
</dbReference>
<keyword evidence="2" id="KW-1185">Reference proteome</keyword>
<comment type="caution">
    <text evidence="1">The sequence shown here is derived from an EMBL/GenBank/DDBJ whole genome shotgun (WGS) entry which is preliminary data.</text>
</comment>
<evidence type="ECO:0000313" key="1">
    <source>
        <dbReference type="EMBL" id="RKQ16795.1"/>
    </source>
</evidence>
<organism evidence="1 2">
    <name type="scientific">Oceanobacillus bengalensis</name>
    <dbReference type="NCBI Taxonomy" id="1435466"/>
    <lineage>
        <taxon>Bacteria</taxon>
        <taxon>Bacillati</taxon>
        <taxon>Bacillota</taxon>
        <taxon>Bacilli</taxon>
        <taxon>Bacillales</taxon>
        <taxon>Bacillaceae</taxon>
        <taxon>Oceanobacillus</taxon>
    </lineage>
</organism>
<name>A0A494Z481_9BACI</name>
<gene>
    <name evidence="1" type="ORF">D8M05_05960</name>
</gene>
<dbReference type="OrthoDB" id="48384at2"/>
<proteinExistence type="predicted"/>
<dbReference type="AlphaFoldDB" id="A0A494Z481"/>
<evidence type="ECO:0000313" key="2">
    <source>
        <dbReference type="Proteomes" id="UP000281813"/>
    </source>
</evidence>
<accession>A0A494Z481</accession>
<dbReference type="Proteomes" id="UP000281813">
    <property type="component" value="Unassembled WGS sequence"/>
</dbReference>